<dbReference type="SUPFAM" id="SSF53720">
    <property type="entry name" value="ALDH-like"/>
    <property type="match status" value="1"/>
</dbReference>
<dbReference type="InterPro" id="IPR016163">
    <property type="entry name" value="Ald_DH_C"/>
</dbReference>
<keyword evidence="11" id="KW-1185">Reference proteome</keyword>
<name>A0A5N6RYQ9_9BIFI</name>
<dbReference type="GO" id="GO:0004350">
    <property type="term" value="F:glutamate-5-semialdehyde dehydrogenase activity"/>
    <property type="evidence" value="ECO:0007669"/>
    <property type="project" value="UniProtKB-UniRule"/>
</dbReference>
<dbReference type="InterPro" id="IPR016161">
    <property type="entry name" value="Ald_DH/histidinol_DH"/>
</dbReference>
<dbReference type="OrthoDB" id="9809970at2"/>
<dbReference type="PROSITE" id="PS01223">
    <property type="entry name" value="PROA"/>
    <property type="match status" value="1"/>
</dbReference>
<dbReference type="NCBIfam" id="TIGR00407">
    <property type="entry name" value="proA"/>
    <property type="match status" value="1"/>
</dbReference>
<keyword evidence="7" id="KW-0963">Cytoplasm</keyword>
<evidence type="ECO:0000313" key="10">
    <source>
        <dbReference type="EMBL" id="KAE8126443.1"/>
    </source>
</evidence>
<evidence type="ECO:0000256" key="3">
    <source>
        <dbReference type="ARBA" id="ARBA00022650"/>
    </source>
</evidence>
<keyword evidence="3 7" id="KW-0641">Proline biosynthesis</keyword>
<evidence type="ECO:0000256" key="4">
    <source>
        <dbReference type="ARBA" id="ARBA00022857"/>
    </source>
</evidence>
<dbReference type="InterPro" id="IPR012134">
    <property type="entry name" value="Glu-5-SA_DH"/>
</dbReference>
<dbReference type="Gene3D" id="3.40.605.10">
    <property type="entry name" value="Aldehyde Dehydrogenase, Chain A, domain 1"/>
    <property type="match status" value="1"/>
</dbReference>
<dbReference type="InterPro" id="IPR000965">
    <property type="entry name" value="GPR_dom"/>
</dbReference>
<evidence type="ECO:0000256" key="1">
    <source>
        <dbReference type="ARBA" id="ARBA00004985"/>
    </source>
</evidence>
<dbReference type="AlphaFoldDB" id="A0A5N6RYQ9"/>
<dbReference type="FunFam" id="3.40.309.10:FF:000006">
    <property type="entry name" value="Gamma-glutamyl phosphate reductase"/>
    <property type="match status" value="1"/>
</dbReference>
<comment type="caution">
    <text evidence="10">The sequence shown here is derived from an EMBL/GenBank/DDBJ whole genome shotgun (WGS) entry which is preliminary data.</text>
</comment>
<dbReference type="InterPro" id="IPR015590">
    <property type="entry name" value="Aldehyde_DH_dom"/>
</dbReference>
<dbReference type="UniPathway" id="UPA00098">
    <property type="reaction ID" value="UER00360"/>
</dbReference>
<evidence type="ECO:0000256" key="7">
    <source>
        <dbReference type="HAMAP-Rule" id="MF_00412"/>
    </source>
</evidence>
<protein>
    <recommendedName>
        <fullName evidence="7">Gamma-glutamyl phosphate reductase</fullName>
        <shortName evidence="7">GPR</shortName>
        <ecNumber evidence="7">1.2.1.41</ecNumber>
    </recommendedName>
    <alternativeName>
        <fullName evidence="7">Glutamate-5-semialdehyde dehydrogenase</fullName>
    </alternativeName>
    <alternativeName>
        <fullName evidence="7">Glutamyl-gamma-semialdehyde dehydrogenase</fullName>
        <shortName evidence="7">GSA dehydrogenase</shortName>
    </alternativeName>
</protein>
<dbReference type="Pfam" id="PF00171">
    <property type="entry name" value="Aldedh"/>
    <property type="match status" value="2"/>
</dbReference>
<dbReference type="EC" id="1.2.1.41" evidence="7"/>
<dbReference type="HAMAP" id="MF_00412">
    <property type="entry name" value="ProA"/>
    <property type="match status" value="1"/>
</dbReference>
<feature type="compositionally biased region" description="Polar residues" evidence="8">
    <location>
        <begin position="1"/>
        <end position="10"/>
    </location>
</feature>
<organism evidence="10 11">
    <name type="scientific">Bifidobacterium tibiigranuli</name>
    <dbReference type="NCBI Taxonomy" id="2172043"/>
    <lineage>
        <taxon>Bacteria</taxon>
        <taxon>Bacillati</taxon>
        <taxon>Actinomycetota</taxon>
        <taxon>Actinomycetes</taxon>
        <taxon>Bifidobacteriales</taxon>
        <taxon>Bifidobacteriaceae</taxon>
        <taxon>Bifidobacterium</taxon>
    </lineage>
</organism>
<keyword evidence="4 7" id="KW-0521">NADP</keyword>
<comment type="similarity">
    <text evidence="7">Belongs to the gamma-glutamyl phosphate reductase family.</text>
</comment>
<sequence>MTTGESTQSGGRIATQAATAQAAAQSAQSTGAKREPDELDAHVFERVCALADAAAQAQATLGRANGEARNELLAALADALDAHADEIAAANELDMQAAFDSGMDVGKLDRLRFDVERVGAAALGVRHVATLPDPLGQTVRGYTLPNGLRLNQIRVPMGVMGMIYEARPNVTVDVASLCLKSGNAVLLRGGHAAQRTNAATLQVVSEVLQAHGFEPALVASVDEFGRMGATAMMQARGHIDVLVPRGGAGLIRAVVEQSKVPVIETGAGNVHIYVDRAADLDKAVPIIINAKTQRVGVCNAAEKLLVHRDVAESFLPVAAQALAQAGVTLRVDERSYEIVSKSDIQGLKLERATAEDWDTEYLALIMGVKVVDSLDEAIAHINAHSTGHTESILTEDYGAAGEFTERIDSAVVMVNASTRFTDGGMFGFGAELGISTQKMHARGPMGLQEMTTTKWIGYGNGQVRQ</sequence>
<dbReference type="PANTHER" id="PTHR11063:SF8">
    <property type="entry name" value="DELTA-1-PYRROLINE-5-CARBOXYLATE SYNTHASE"/>
    <property type="match status" value="1"/>
</dbReference>
<dbReference type="InterPro" id="IPR020593">
    <property type="entry name" value="G-glutamylP_reductase_CS"/>
</dbReference>
<keyword evidence="5 7" id="KW-0560">Oxidoreductase</keyword>
<evidence type="ECO:0000256" key="8">
    <source>
        <dbReference type="SAM" id="MobiDB-lite"/>
    </source>
</evidence>
<dbReference type="NCBIfam" id="NF001221">
    <property type="entry name" value="PRK00197.1"/>
    <property type="match status" value="1"/>
</dbReference>
<evidence type="ECO:0000313" key="11">
    <source>
        <dbReference type="Proteomes" id="UP000325415"/>
    </source>
</evidence>
<evidence type="ECO:0000256" key="6">
    <source>
        <dbReference type="ARBA" id="ARBA00049024"/>
    </source>
</evidence>
<evidence type="ECO:0000256" key="5">
    <source>
        <dbReference type="ARBA" id="ARBA00023002"/>
    </source>
</evidence>
<feature type="compositionally biased region" description="Low complexity" evidence="8">
    <location>
        <begin position="14"/>
        <end position="30"/>
    </location>
</feature>
<comment type="subcellular location">
    <subcellularLocation>
        <location evidence="7">Cytoplasm</location>
    </subcellularLocation>
</comment>
<evidence type="ECO:0000259" key="9">
    <source>
        <dbReference type="Pfam" id="PF00171"/>
    </source>
</evidence>
<comment type="function">
    <text evidence="7">Catalyzes the NADPH-dependent reduction of L-glutamate 5-phosphate into L-glutamate 5-semialdehyde and phosphate. The product spontaneously undergoes cyclization to form 1-pyrroline-5-carboxylate.</text>
</comment>
<dbReference type="EMBL" id="QDAG01000013">
    <property type="protein sequence ID" value="KAE8126443.1"/>
    <property type="molecule type" value="Genomic_DNA"/>
</dbReference>
<feature type="region of interest" description="Disordered" evidence="8">
    <location>
        <begin position="1"/>
        <end position="36"/>
    </location>
</feature>
<feature type="domain" description="Aldehyde dehydrogenase" evidence="9">
    <location>
        <begin position="358"/>
        <end position="456"/>
    </location>
</feature>
<dbReference type="CDD" id="cd07079">
    <property type="entry name" value="ALDH_F18-19_ProA-GPR"/>
    <property type="match status" value="1"/>
</dbReference>
<dbReference type="PANTHER" id="PTHR11063">
    <property type="entry name" value="GLUTAMATE SEMIALDEHYDE DEHYDROGENASE"/>
    <property type="match status" value="1"/>
</dbReference>
<dbReference type="GO" id="GO:0005737">
    <property type="term" value="C:cytoplasm"/>
    <property type="evidence" value="ECO:0007669"/>
    <property type="project" value="UniProtKB-SubCell"/>
</dbReference>
<reference evidence="10 11" key="1">
    <citation type="submission" date="2018-04" db="EMBL/GenBank/DDBJ databases">
        <authorList>
            <person name="Eckel V.P."/>
            <person name="Vogel R.F."/>
        </authorList>
    </citation>
    <scope>NUCLEOTIDE SEQUENCE [LARGE SCALE GENOMIC DNA]</scope>
    <source>
        <strain evidence="11">TMW 2.1764</strain>
    </source>
</reference>
<dbReference type="InterPro" id="IPR016162">
    <property type="entry name" value="Ald_DH_N"/>
</dbReference>
<evidence type="ECO:0000256" key="2">
    <source>
        <dbReference type="ARBA" id="ARBA00022605"/>
    </source>
</evidence>
<comment type="pathway">
    <text evidence="1 7">Amino-acid biosynthesis; L-proline biosynthesis; L-glutamate 5-semialdehyde from L-glutamate: step 2/2.</text>
</comment>
<keyword evidence="2 7" id="KW-0028">Amino-acid biosynthesis</keyword>
<comment type="catalytic activity">
    <reaction evidence="6 7">
        <text>L-glutamate 5-semialdehyde + phosphate + NADP(+) = L-glutamyl 5-phosphate + NADPH + H(+)</text>
        <dbReference type="Rhea" id="RHEA:19541"/>
        <dbReference type="ChEBI" id="CHEBI:15378"/>
        <dbReference type="ChEBI" id="CHEBI:43474"/>
        <dbReference type="ChEBI" id="CHEBI:57783"/>
        <dbReference type="ChEBI" id="CHEBI:58066"/>
        <dbReference type="ChEBI" id="CHEBI:58274"/>
        <dbReference type="ChEBI" id="CHEBI:58349"/>
        <dbReference type="EC" id="1.2.1.41"/>
    </reaction>
</comment>
<accession>A0A5N6RYQ9</accession>
<gene>
    <name evidence="7" type="primary">proA</name>
    <name evidence="10" type="ORF">DDE84_11060</name>
</gene>
<dbReference type="GO" id="GO:0050661">
    <property type="term" value="F:NADP binding"/>
    <property type="evidence" value="ECO:0007669"/>
    <property type="project" value="InterPro"/>
</dbReference>
<feature type="domain" description="Aldehyde dehydrogenase" evidence="9">
    <location>
        <begin position="47"/>
        <end position="327"/>
    </location>
</feature>
<dbReference type="GO" id="GO:0055129">
    <property type="term" value="P:L-proline biosynthetic process"/>
    <property type="evidence" value="ECO:0007669"/>
    <property type="project" value="UniProtKB-UniRule"/>
</dbReference>
<proteinExistence type="inferred from homology"/>
<dbReference type="PIRSF" id="PIRSF000151">
    <property type="entry name" value="GPR"/>
    <property type="match status" value="1"/>
</dbReference>
<dbReference type="Proteomes" id="UP000325415">
    <property type="component" value="Unassembled WGS sequence"/>
</dbReference>
<dbReference type="Gene3D" id="3.40.309.10">
    <property type="entry name" value="Aldehyde Dehydrogenase, Chain A, domain 2"/>
    <property type="match status" value="1"/>
</dbReference>